<evidence type="ECO:0000313" key="1">
    <source>
        <dbReference type="EMBL" id="PDW05031.1"/>
    </source>
</evidence>
<protein>
    <submittedName>
        <fullName evidence="1">Uncharacterized protein</fullName>
    </submittedName>
</protein>
<keyword evidence="2" id="KW-1185">Reference proteome</keyword>
<accession>A0A2A6RQ40</accession>
<dbReference type="Proteomes" id="UP000220527">
    <property type="component" value="Unassembled WGS sequence"/>
</dbReference>
<proteinExistence type="predicted"/>
<gene>
    <name evidence="1" type="ORF">CJ255_00120</name>
</gene>
<sequence>MTTLTIELAPDVYALLRAEARQRGQAEQELVAQFLAERLTGVQTPRPVVIAPEVQALLRQMTERDMLVPPQGTAADAVRHLEAWNAADGTDEDEEGEGTWEDVLRAIDANRAEYRKLFADRDTQP</sequence>
<evidence type="ECO:0000313" key="2">
    <source>
        <dbReference type="Proteomes" id="UP000220527"/>
    </source>
</evidence>
<organism evidence="1 2">
    <name type="scientific">Candidatus Viridilinea mediisalina</name>
    <dbReference type="NCBI Taxonomy" id="2024553"/>
    <lineage>
        <taxon>Bacteria</taxon>
        <taxon>Bacillati</taxon>
        <taxon>Chloroflexota</taxon>
        <taxon>Chloroflexia</taxon>
        <taxon>Chloroflexales</taxon>
        <taxon>Chloroflexineae</taxon>
        <taxon>Oscillochloridaceae</taxon>
        <taxon>Candidatus Viridilinea</taxon>
    </lineage>
</organism>
<dbReference type="AlphaFoldDB" id="A0A2A6RQ40"/>
<name>A0A2A6RQ40_9CHLR</name>
<comment type="caution">
    <text evidence="1">The sequence shown here is derived from an EMBL/GenBank/DDBJ whole genome shotgun (WGS) entry which is preliminary data.</text>
</comment>
<dbReference type="EMBL" id="NQWI01000001">
    <property type="protein sequence ID" value="PDW05031.1"/>
    <property type="molecule type" value="Genomic_DNA"/>
</dbReference>
<reference evidence="2" key="1">
    <citation type="submission" date="2017-08" db="EMBL/GenBank/DDBJ databases">
        <authorList>
            <person name="Grouzdev D.S."/>
            <person name="Gaisin V.A."/>
            <person name="Rysina M.S."/>
            <person name="Gorlenko V.M."/>
        </authorList>
    </citation>
    <scope>NUCLEOTIDE SEQUENCE [LARGE SCALE GENOMIC DNA]</scope>
    <source>
        <strain evidence="2">Kir15-3F</strain>
    </source>
</reference>